<comment type="caution">
    <text evidence="2">The sequence shown here is derived from an EMBL/GenBank/DDBJ whole genome shotgun (WGS) entry which is preliminary data.</text>
</comment>
<feature type="signal peptide" evidence="1">
    <location>
        <begin position="1"/>
        <end position="19"/>
    </location>
</feature>
<dbReference type="Proteomes" id="UP000807342">
    <property type="component" value="Unassembled WGS sequence"/>
</dbReference>
<feature type="chain" id="PRO_5040497669" evidence="1">
    <location>
        <begin position="20"/>
        <end position="109"/>
    </location>
</feature>
<dbReference type="AlphaFoldDB" id="A0A9P6C3D9"/>
<proteinExistence type="predicted"/>
<keyword evidence="1" id="KW-0732">Signal</keyword>
<gene>
    <name evidence="2" type="ORF">P691DRAFT_774274</name>
</gene>
<dbReference type="EMBL" id="MU151115">
    <property type="protein sequence ID" value="KAF9449977.1"/>
    <property type="molecule type" value="Genomic_DNA"/>
</dbReference>
<keyword evidence="3" id="KW-1185">Reference proteome</keyword>
<protein>
    <submittedName>
        <fullName evidence="2">Uncharacterized protein</fullName>
    </submittedName>
</protein>
<organism evidence="2 3">
    <name type="scientific">Macrolepiota fuliginosa MF-IS2</name>
    <dbReference type="NCBI Taxonomy" id="1400762"/>
    <lineage>
        <taxon>Eukaryota</taxon>
        <taxon>Fungi</taxon>
        <taxon>Dikarya</taxon>
        <taxon>Basidiomycota</taxon>
        <taxon>Agaricomycotina</taxon>
        <taxon>Agaricomycetes</taxon>
        <taxon>Agaricomycetidae</taxon>
        <taxon>Agaricales</taxon>
        <taxon>Agaricineae</taxon>
        <taxon>Agaricaceae</taxon>
        <taxon>Macrolepiota</taxon>
    </lineage>
</organism>
<evidence type="ECO:0000313" key="2">
    <source>
        <dbReference type="EMBL" id="KAF9449977.1"/>
    </source>
</evidence>
<evidence type="ECO:0000256" key="1">
    <source>
        <dbReference type="SAM" id="SignalP"/>
    </source>
</evidence>
<sequence length="109" mass="11426">MVTLTKLSIFLSIASTIMAVPLGFDNRYVALGSGTGSISTTVLDPTPPIVAVEATATLASSTSSAPSALPSNCIRCQTAFLRVSGDEEDDDEELKLLRRSCVFCKPTNA</sequence>
<evidence type="ECO:0000313" key="3">
    <source>
        <dbReference type="Proteomes" id="UP000807342"/>
    </source>
</evidence>
<reference evidence="2" key="1">
    <citation type="submission" date="2020-11" db="EMBL/GenBank/DDBJ databases">
        <authorList>
            <consortium name="DOE Joint Genome Institute"/>
            <person name="Ahrendt S."/>
            <person name="Riley R."/>
            <person name="Andreopoulos W."/>
            <person name="Labutti K."/>
            <person name="Pangilinan J."/>
            <person name="Ruiz-Duenas F.J."/>
            <person name="Barrasa J.M."/>
            <person name="Sanchez-Garcia M."/>
            <person name="Camarero S."/>
            <person name="Miyauchi S."/>
            <person name="Serrano A."/>
            <person name="Linde D."/>
            <person name="Babiker R."/>
            <person name="Drula E."/>
            <person name="Ayuso-Fernandez I."/>
            <person name="Pacheco R."/>
            <person name="Padilla G."/>
            <person name="Ferreira P."/>
            <person name="Barriuso J."/>
            <person name="Kellner H."/>
            <person name="Castanera R."/>
            <person name="Alfaro M."/>
            <person name="Ramirez L."/>
            <person name="Pisabarro A.G."/>
            <person name="Kuo A."/>
            <person name="Tritt A."/>
            <person name="Lipzen A."/>
            <person name="He G."/>
            <person name="Yan M."/>
            <person name="Ng V."/>
            <person name="Cullen D."/>
            <person name="Martin F."/>
            <person name="Rosso M.-N."/>
            <person name="Henrissat B."/>
            <person name="Hibbett D."/>
            <person name="Martinez A.T."/>
            <person name="Grigoriev I.V."/>
        </authorList>
    </citation>
    <scope>NUCLEOTIDE SEQUENCE</scope>
    <source>
        <strain evidence="2">MF-IS2</strain>
    </source>
</reference>
<name>A0A9P6C3D9_9AGAR</name>
<accession>A0A9P6C3D9</accession>